<dbReference type="PANTHER" id="PTHR11556:SF12">
    <property type="entry name" value="FRUCTOSE-BISPHOSPHATASE"/>
    <property type="match status" value="1"/>
</dbReference>
<comment type="similarity">
    <text evidence="2 7">Belongs to the FBPase class 1 family.</text>
</comment>
<keyword evidence="12" id="KW-1185">Reference proteome</keyword>
<protein>
    <recommendedName>
        <fullName evidence="3">fructose-bisphosphatase</fullName>
        <ecNumber evidence="3">3.1.3.11</ecNumber>
    </recommendedName>
    <alternativeName>
        <fullName evidence="6">D-fructose-1,6-bisphosphate 1-phosphohydrolase</fullName>
    </alternativeName>
</protein>
<dbReference type="PANTHER" id="PTHR11556">
    <property type="entry name" value="FRUCTOSE-1,6-BISPHOSPHATASE-RELATED"/>
    <property type="match status" value="1"/>
</dbReference>
<feature type="region of interest" description="Disordered" evidence="8">
    <location>
        <begin position="38"/>
        <end position="59"/>
    </location>
</feature>
<dbReference type="GO" id="GO:0006002">
    <property type="term" value="P:fructose 6-phosphate metabolic process"/>
    <property type="evidence" value="ECO:0000318"/>
    <property type="project" value="GO_Central"/>
</dbReference>
<name>A0A0K9PFZ8_ZOSMR</name>
<dbReference type="HAMAP" id="MF_01855">
    <property type="entry name" value="FBPase_class1"/>
    <property type="match status" value="1"/>
</dbReference>
<comment type="catalytic activity">
    <reaction evidence="1">
        <text>beta-D-fructose 1,6-bisphosphate + H2O = beta-D-fructose 6-phosphate + phosphate</text>
        <dbReference type="Rhea" id="RHEA:11064"/>
        <dbReference type="ChEBI" id="CHEBI:15377"/>
        <dbReference type="ChEBI" id="CHEBI:32966"/>
        <dbReference type="ChEBI" id="CHEBI:43474"/>
        <dbReference type="ChEBI" id="CHEBI:57634"/>
        <dbReference type="EC" id="3.1.3.11"/>
    </reaction>
</comment>
<dbReference type="GO" id="GO:0006094">
    <property type="term" value="P:gluconeogenesis"/>
    <property type="evidence" value="ECO:0000318"/>
    <property type="project" value="GO_Central"/>
</dbReference>
<feature type="domain" description="Fructose-1-6-bisphosphatase class 1 C-terminal" evidence="10">
    <location>
        <begin position="275"/>
        <end position="398"/>
    </location>
</feature>
<evidence type="ECO:0000256" key="4">
    <source>
        <dbReference type="ARBA" id="ARBA00022801"/>
    </source>
</evidence>
<dbReference type="InterPro" id="IPR028343">
    <property type="entry name" value="FBPtase"/>
</dbReference>
<dbReference type="OrthoDB" id="10256725at2759"/>
<dbReference type="FunFam" id="3.30.540.10:FF:000019">
    <property type="entry name" value="Fructose-1,6-bisphosphatase, chloroplastic"/>
    <property type="match status" value="1"/>
</dbReference>
<dbReference type="PIRSF" id="PIRSF500210">
    <property type="entry name" value="FBPtase"/>
    <property type="match status" value="1"/>
</dbReference>
<dbReference type="PIRSF" id="PIRSF000904">
    <property type="entry name" value="FBPtase_SBPase"/>
    <property type="match status" value="1"/>
</dbReference>
<dbReference type="InterPro" id="IPR000146">
    <property type="entry name" value="FBPase_class-1"/>
</dbReference>
<dbReference type="InterPro" id="IPR033391">
    <property type="entry name" value="FBPase_N"/>
</dbReference>
<keyword evidence="5 7" id="KW-0119">Carbohydrate metabolism</keyword>
<dbReference type="Pfam" id="PF18913">
    <property type="entry name" value="FBPase_C"/>
    <property type="match status" value="1"/>
</dbReference>
<dbReference type="Gene3D" id="3.40.190.80">
    <property type="match status" value="1"/>
</dbReference>
<evidence type="ECO:0000256" key="6">
    <source>
        <dbReference type="ARBA" id="ARBA00032973"/>
    </source>
</evidence>
<evidence type="ECO:0000259" key="10">
    <source>
        <dbReference type="Pfam" id="PF18913"/>
    </source>
</evidence>
<gene>
    <name evidence="11" type="ORF">ZOSMA_24G00230</name>
</gene>
<keyword evidence="4 7" id="KW-0378">Hydrolase</keyword>
<organism evidence="11 12">
    <name type="scientific">Zostera marina</name>
    <name type="common">Eelgrass</name>
    <dbReference type="NCBI Taxonomy" id="29655"/>
    <lineage>
        <taxon>Eukaryota</taxon>
        <taxon>Viridiplantae</taxon>
        <taxon>Streptophyta</taxon>
        <taxon>Embryophyta</taxon>
        <taxon>Tracheophyta</taxon>
        <taxon>Spermatophyta</taxon>
        <taxon>Magnoliopsida</taxon>
        <taxon>Liliopsida</taxon>
        <taxon>Zosteraceae</taxon>
        <taxon>Zostera</taxon>
    </lineage>
</organism>
<evidence type="ECO:0000313" key="11">
    <source>
        <dbReference type="EMBL" id="KMZ68003.1"/>
    </source>
</evidence>
<evidence type="ECO:0000256" key="7">
    <source>
        <dbReference type="RuleBase" id="RU000508"/>
    </source>
</evidence>
<dbReference type="SUPFAM" id="SSF56655">
    <property type="entry name" value="Carbohydrate phosphatase"/>
    <property type="match status" value="1"/>
</dbReference>
<reference evidence="12" key="1">
    <citation type="journal article" date="2016" name="Nature">
        <title>The genome of the seagrass Zostera marina reveals angiosperm adaptation to the sea.</title>
        <authorList>
            <person name="Olsen J.L."/>
            <person name="Rouze P."/>
            <person name="Verhelst B."/>
            <person name="Lin Y.-C."/>
            <person name="Bayer T."/>
            <person name="Collen J."/>
            <person name="Dattolo E."/>
            <person name="De Paoli E."/>
            <person name="Dittami S."/>
            <person name="Maumus F."/>
            <person name="Michel G."/>
            <person name="Kersting A."/>
            <person name="Lauritano C."/>
            <person name="Lohaus R."/>
            <person name="Toepel M."/>
            <person name="Tonon T."/>
            <person name="Vanneste K."/>
            <person name="Amirebrahimi M."/>
            <person name="Brakel J."/>
            <person name="Bostroem C."/>
            <person name="Chovatia M."/>
            <person name="Grimwood J."/>
            <person name="Jenkins J.W."/>
            <person name="Jueterbock A."/>
            <person name="Mraz A."/>
            <person name="Stam W.T."/>
            <person name="Tice H."/>
            <person name="Bornberg-Bauer E."/>
            <person name="Green P.J."/>
            <person name="Pearson G.A."/>
            <person name="Procaccini G."/>
            <person name="Duarte C.M."/>
            <person name="Schmutz J."/>
            <person name="Reusch T.B.H."/>
            <person name="Van de Peer Y."/>
        </authorList>
    </citation>
    <scope>NUCLEOTIDE SEQUENCE [LARGE SCALE GENOMIC DNA]</scope>
    <source>
        <strain evidence="12">cv. Finnish</strain>
    </source>
</reference>
<dbReference type="Proteomes" id="UP000036987">
    <property type="component" value="Unassembled WGS sequence"/>
</dbReference>
<dbReference type="EC" id="3.1.3.11" evidence="3"/>
<dbReference type="InterPro" id="IPR044015">
    <property type="entry name" value="FBPase_C_dom"/>
</dbReference>
<dbReference type="CDD" id="cd00354">
    <property type="entry name" value="FBPase"/>
    <property type="match status" value="1"/>
</dbReference>
<dbReference type="GO" id="GO:0030388">
    <property type="term" value="P:fructose 1,6-bisphosphate metabolic process"/>
    <property type="evidence" value="ECO:0000318"/>
    <property type="project" value="GO_Central"/>
</dbReference>
<accession>A0A0K9PFZ8</accession>
<proteinExistence type="inferred from homology"/>
<dbReference type="GO" id="GO:0042132">
    <property type="term" value="F:fructose 1,6-bisphosphate 1-phosphatase activity"/>
    <property type="evidence" value="ECO:0000318"/>
    <property type="project" value="GO_Central"/>
</dbReference>
<dbReference type="GO" id="GO:0005737">
    <property type="term" value="C:cytoplasm"/>
    <property type="evidence" value="ECO:0000318"/>
    <property type="project" value="GO_Central"/>
</dbReference>
<feature type="domain" description="Fructose-1-6-bisphosphatase class I N-terminal" evidence="9">
    <location>
        <begin position="84"/>
        <end position="270"/>
    </location>
</feature>
<evidence type="ECO:0000259" key="9">
    <source>
        <dbReference type="Pfam" id="PF00316"/>
    </source>
</evidence>
<evidence type="ECO:0000256" key="5">
    <source>
        <dbReference type="ARBA" id="ARBA00023277"/>
    </source>
</evidence>
<dbReference type="PRINTS" id="PR00115">
    <property type="entry name" value="F16BPHPHTASE"/>
</dbReference>
<dbReference type="GO" id="GO:0006000">
    <property type="term" value="P:fructose metabolic process"/>
    <property type="evidence" value="ECO:0000318"/>
    <property type="project" value="GO_Central"/>
</dbReference>
<dbReference type="OMA" id="ENDEPTW"/>
<evidence type="ECO:0000256" key="1">
    <source>
        <dbReference type="ARBA" id="ARBA00001273"/>
    </source>
</evidence>
<sequence>MALLVFQDQHLLFSTKNSILVFRPKLSRSISPPLSLHHTRRNWNHSSESSPPSLCLRASKRGNMNSTKLTAEVGATTLMEFVGKEGEDVGGDLTILVSHLQYACKRIASIVASPIGVEISGGSGDDVGSSSSSAGRDVPKPLDIVSNDIILSSLKKSGKVAVMASEEDESPVWITDDGPFVVVTDPLDGSRNIDASIPTGTIFGVYNRLKELDVLNVEEKALLNSIQSGGRLIAAGYVLYSSATILCISFGSGTHAFTLDRSTGDFILTRPSLKIPARGQIYSVNDGRYFDWPDGLRKYIDTVKQGKGRSSKKYSSRYICSLVADFHRTLLYGGVTMNPRSHLRLVYEANPLSFLVEQAGGRGSDGQIRILSIQPSELHQRLPLFLGSSDDMAELESYDDIQQKINPGYQI</sequence>
<evidence type="ECO:0000256" key="3">
    <source>
        <dbReference type="ARBA" id="ARBA00013093"/>
    </source>
</evidence>
<evidence type="ECO:0000256" key="2">
    <source>
        <dbReference type="ARBA" id="ARBA00010941"/>
    </source>
</evidence>
<dbReference type="Gene3D" id="3.30.540.10">
    <property type="entry name" value="Fructose-1,6-Bisphosphatase, subunit A, domain 1"/>
    <property type="match status" value="1"/>
</dbReference>
<dbReference type="STRING" id="29655.A0A0K9PFZ8"/>
<dbReference type="GO" id="GO:0005829">
    <property type="term" value="C:cytosol"/>
    <property type="evidence" value="ECO:0000318"/>
    <property type="project" value="GO_Central"/>
</dbReference>
<dbReference type="EMBL" id="LFYR01000864">
    <property type="protein sequence ID" value="KMZ68003.1"/>
    <property type="molecule type" value="Genomic_DNA"/>
</dbReference>
<evidence type="ECO:0000256" key="8">
    <source>
        <dbReference type="SAM" id="MobiDB-lite"/>
    </source>
</evidence>
<evidence type="ECO:0000313" key="12">
    <source>
        <dbReference type="Proteomes" id="UP000036987"/>
    </source>
</evidence>
<dbReference type="AlphaFoldDB" id="A0A0K9PFZ8"/>
<comment type="caution">
    <text evidence="11">The sequence shown here is derived from an EMBL/GenBank/DDBJ whole genome shotgun (WGS) entry which is preliminary data.</text>
</comment>
<dbReference type="Pfam" id="PF00316">
    <property type="entry name" value="FBPase"/>
    <property type="match status" value="1"/>
</dbReference>
<dbReference type="FunFam" id="3.40.190.80:FF:000009">
    <property type="entry name" value="Fructose-1,6-bisphosphatase, chloroplastic"/>
    <property type="match status" value="1"/>
</dbReference>